<dbReference type="InterPro" id="IPR044567">
    <property type="entry name" value="CLSY/DRD1"/>
</dbReference>
<dbReference type="Gene3D" id="3.40.50.10810">
    <property type="entry name" value="Tandem AAA-ATPase domain"/>
    <property type="match status" value="1"/>
</dbReference>
<feature type="compositionally biased region" description="Basic and acidic residues" evidence="7">
    <location>
        <begin position="229"/>
        <end position="261"/>
    </location>
</feature>
<evidence type="ECO:0000256" key="3">
    <source>
        <dbReference type="ARBA" id="ARBA00022801"/>
    </source>
</evidence>
<dbReference type="PANTHER" id="PTHR45821:SF12">
    <property type="entry name" value="OS03G0165266 PROTEIN"/>
    <property type="match status" value="1"/>
</dbReference>
<dbReference type="CDD" id="cd18793">
    <property type="entry name" value="SF2_C_SNF"/>
    <property type="match status" value="1"/>
</dbReference>
<keyword evidence="2" id="KW-0547">Nucleotide-binding</keyword>
<dbReference type="Proteomes" id="UP000324705">
    <property type="component" value="Chromosome 2A"/>
</dbReference>
<reference evidence="10 11" key="1">
    <citation type="submission" date="2017-09" db="EMBL/GenBank/DDBJ databases">
        <authorList>
            <consortium name="International Durum Wheat Genome Sequencing Consortium (IDWGSC)"/>
            <person name="Milanesi L."/>
        </authorList>
    </citation>
    <scope>NUCLEOTIDE SEQUENCE [LARGE SCALE GENOMIC DNA]</scope>
    <source>
        <strain evidence="11">cv. Svevo</strain>
    </source>
</reference>
<dbReference type="InterPro" id="IPR000330">
    <property type="entry name" value="SNF2_N"/>
</dbReference>
<evidence type="ECO:0000313" key="11">
    <source>
        <dbReference type="Proteomes" id="UP000324705"/>
    </source>
</evidence>
<sequence length="963" mass="108707">MDPSSCKRQKHDTGHDSTPGTQSPSSIISHNRSVRLRFLERFDELKYGSATEDYKAIERKKHQLISTLEKLQQVPIKLPCASAALETSDAGLHGAAQSGKNISSDNIVDLDQYDVEDNTHGNMDNTEAQKTVILLDSDDEDMVKSFGDGNLSGSKQNADFTQDCMPAEQPCQDQDIIMRNDENINSEALVVDPGKRSMVLTNCHLCFKPKEIALFDGHDTSEPQQLNKQGHDHINIHNESRDEEKETREGEGEDVQSKGHMENNNISAVDSYEISCEVIQSESMEEGNYNHIDTIDNPVDELDDLWKDMSVALAMSKTIGSDHSIVPSEKNSSEVVDDCHHDFVMKDDLGIVCRVCGLIQQRIENIFELQWKKRNRSYRTYPQEPRNCNDLEATTNPSGDILQVAPGTLSIHPQHSERMKPHQVEGFNFLIKNLADENNPGGCILAHAPGSGKTFMLISFVQSFLARYPAGRPLIILPKGILATWRTEFVRWQIKDMPIPLYDFYSSKADSRSEQLDVLNLWEENRSILLLGYQQFACIVSDQTNKAEAVMCQEKLLKVPSLVILDEGHTPRNEQTDLLNALGSIRTPRKVVLSGTLFQNHVKEVFNILNLVRPKFLKTERSRGIVKRVLSKVDMLGKNARSRNISDKFCDLVEENLQKDANDKMRAMIIESLRELTANVLHYYQGELSEELPGLLDLTVFLKMSTEQEEVLRGLVGLGKFSKSAKCSAVSLHPCLKDIQNIKDKNRDIVVEKIGSIMRGIDIKVGAKSKFIYNLLCLSEAAGEKVLVFSRYVRFLIFLEMLIVREKGWVPEMHIFSMTGESTPDQRDKAVERFNQSPDAKVFFGSIKACGEGISLVGASRVVILDVHENPSVMRQAIGRAFRPGQTKMVYCYRLVAADSPEEEDHNTAFRKEWVSKMWFESNDLCGNDDFELATVDVSESGDRFLDNEALRQDIKSLYKRYV</sequence>
<keyword evidence="5" id="KW-0067">ATP-binding</keyword>
<dbReference type="InterPro" id="IPR014001">
    <property type="entry name" value="Helicase_ATP-bd"/>
</dbReference>
<dbReference type="Gene3D" id="3.40.50.300">
    <property type="entry name" value="P-loop containing nucleotide triphosphate hydrolases"/>
    <property type="match status" value="1"/>
</dbReference>
<evidence type="ECO:0000259" key="9">
    <source>
        <dbReference type="PROSITE" id="PS51194"/>
    </source>
</evidence>
<dbReference type="EMBL" id="LT934113">
    <property type="protein sequence ID" value="VAH27332.1"/>
    <property type="molecule type" value="Genomic_DNA"/>
</dbReference>
<dbReference type="GO" id="GO:0005524">
    <property type="term" value="F:ATP binding"/>
    <property type="evidence" value="ECO:0007669"/>
    <property type="project" value="UniProtKB-KW"/>
</dbReference>
<dbReference type="SMART" id="SM00490">
    <property type="entry name" value="HELICc"/>
    <property type="match status" value="1"/>
</dbReference>
<accession>A0A9R1R3W7</accession>
<keyword evidence="3" id="KW-0378">Hydrolase</keyword>
<dbReference type="InterPro" id="IPR049730">
    <property type="entry name" value="SNF2/RAD54-like_C"/>
</dbReference>
<dbReference type="GO" id="GO:0016787">
    <property type="term" value="F:hydrolase activity"/>
    <property type="evidence" value="ECO:0007669"/>
    <property type="project" value="UniProtKB-KW"/>
</dbReference>
<comment type="subcellular location">
    <subcellularLocation>
        <location evidence="1">Nucleus</location>
    </subcellularLocation>
</comment>
<dbReference type="InterPro" id="IPR038718">
    <property type="entry name" value="SNF2-like_sf"/>
</dbReference>
<evidence type="ECO:0000256" key="1">
    <source>
        <dbReference type="ARBA" id="ARBA00004123"/>
    </source>
</evidence>
<evidence type="ECO:0000256" key="7">
    <source>
        <dbReference type="SAM" id="MobiDB-lite"/>
    </source>
</evidence>
<feature type="region of interest" description="Disordered" evidence="7">
    <location>
        <begin position="1"/>
        <end position="29"/>
    </location>
</feature>
<dbReference type="GO" id="GO:0005634">
    <property type="term" value="C:nucleus"/>
    <property type="evidence" value="ECO:0007669"/>
    <property type="project" value="UniProtKB-SubCell"/>
</dbReference>
<dbReference type="AlphaFoldDB" id="A0A9R1R3W7"/>
<dbReference type="GO" id="GO:0080188">
    <property type="term" value="P:gene silencing by siRNA-directed DNA methylation"/>
    <property type="evidence" value="ECO:0007669"/>
    <property type="project" value="InterPro"/>
</dbReference>
<dbReference type="Pfam" id="PF00271">
    <property type="entry name" value="Helicase_C"/>
    <property type="match status" value="1"/>
</dbReference>
<evidence type="ECO:0000256" key="6">
    <source>
        <dbReference type="ARBA" id="ARBA00023242"/>
    </source>
</evidence>
<organism evidence="10 11">
    <name type="scientific">Triticum turgidum subsp. durum</name>
    <name type="common">Durum wheat</name>
    <name type="synonym">Triticum durum</name>
    <dbReference type="NCBI Taxonomy" id="4567"/>
    <lineage>
        <taxon>Eukaryota</taxon>
        <taxon>Viridiplantae</taxon>
        <taxon>Streptophyta</taxon>
        <taxon>Embryophyta</taxon>
        <taxon>Tracheophyta</taxon>
        <taxon>Spermatophyta</taxon>
        <taxon>Magnoliopsida</taxon>
        <taxon>Liliopsida</taxon>
        <taxon>Poales</taxon>
        <taxon>Poaceae</taxon>
        <taxon>BOP clade</taxon>
        <taxon>Pooideae</taxon>
        <taxon>Triticodae</taxon>
        <taxon>Triticeae</taxon>
        <taxon>Triticinae</taxon>
        <taxon>Triticum</taxon>
    </lineage>
</organism>
<evidence type="ECO:0000256" key="2">
    <source>
        <dbReference type="ARBA" id="ARBA00022741"/>
    </source>
</evidence>
<feature type="domain" description="Helicase ATP-binding" evidence="8">
    <location>
        <begin position="434"/>
        <end position="615"/>
    </location>
</feature>
<dbReference type="Gramene" id="TRITD2Av1G039610.2">
    <property type="protein sequence ID" value="TRITD2Av1G039610.2"/>
    <property type="gene ID" value="TRITD2Av1G039610"/>
</dbReference>
<keyword evidence="6" id="KW-0539">Nucleus</keyword>
<protein>
    <recommendedName>
        <fullName evidence="12">SNF2P</fullName>
    </recommendedName>
</protein>
<keyword evidence="11" id="KW-1185">Reference proteome</keyword>
<dbReference type="Pfam" id="PF00176">
    <property type="entry name" value="SNF2-rel_dom"/>
    <property type="match status" value="1"/>
</dbReference>
<dbReference type="SMART" id="SM00487">
    <property type="entry name" value="DEXDc"/>
    <property type="match status" value="1"/>
</dbReference>
<evidence type="ECO:0000313" key="10">
    <source>
        <dbReference type="EMBL" id="VAH27332.1"/>
    </source>
</evidence>
<dbReference type="GO" id="GO:0004386">
    <property type="term" value="F:helicase activity"/>
    <property type="evidence" value="ECO:0007669"/>
    <property type="project" value="UniProtKB-KW"/>
</dbReference>
<evidence type="ECO:0000259" key="8">
    <source>
        <dbReference type="PROSITE" id="PS51192"/>
    </source>
</evidence>
<evidence type="ECO:0008006" key="12">
    <source>
        <dbReference type="Google" id="ProtNLM"/>
    </source>
</evidence>
<dbReference type="PANTHER" id="PTHR45821">
    <property type="entry name" value="SNF2 DOMAIN-CONTAINING PROTEIN CLASSY 2-RELATED"/>
    <property type="match status" value="1"/>
</dbReference>
<name>A0A9R1R3W7_TRITD</name>
<evidence type="ECO:0000256" key="5">
    <source>
        <dbReference type="ARBA" id="ARBA00022840"/>
    </source>
</evidence>
<dbReference type="PROSITE" id="PS51192">
    <property type="entry name" value="HELICASE_ATP_BIND_1"/>
    <property type="match status" value="1"/>
</dbReference>
<keyword evidence="4" id="KW-0347">Helicase</keyword>
<proteinExistence type="predicted"/>
<feature type="compositionally biased region" description="Polar residues" evidence="7">
    <location>
        <begin position="16"/>
        <end position="29"/>
    </location>
</feature>
<dbReference type="PROSITE" id="PS51194">
    <property type="entry name" value="HELICASE_CTER"/>
    <property type="match status" value="1"/>
</dbReference>
<feature type="region of interest" description="Disordered" evidence="7">
    <location>
        <begin position="220"/>
        <end position="266"/>
    </location>
</feature>
<dbReference type="SUPFAM" id="SSF52540">
    <property type="entry name" value="P-loop containing nucleoside triphosphate hydrolases"/>
    <property type="match status" value="2"/>
</dbReference>
<dbReference type="InterPro" id="IPR027417">
    <property type="entry name" value="P-loop_NTPase"/>
</dbReference>
<gene>
    <name evidence="10" type="ORF">TRITD_2Av1G039610</name>
</gene>
<dbReference type="OMA" id="GWKSEVH"/>
<dbReference type="InterPro" id="IPR001650">
    <property type="entry name" value="Helicase_C-like"/>
</dbReference>
<feature type="domain" description="Helicase C-terminal" evidence="9">
    <location>
        <begin position="770"/>
        <end position="939"/>
    </location>
</feature>
<evidence type="ECO:0000256" key="4">
    <source>
        <dbReference type="ARBA" id="ARBA00022806"/>
    </source>
</evidence>